<evidence type="ECO:0000313" key="3">
    <source>
        <dbReference type="Proteomes" id="UP000593567"/>
    </source>
</evidence>
<accession>A0A7J7K397</accession>
<sequence length="158" mass="18154">MNKYLATSVVGVYPKPDYLPTPVWYKEGKGQFTTILYEEYMNSLSKLEKEELSQVMEKAQKETIDKQVSYGIDVITDGEIYRDTYVFHFLRHCENVDFSNAETITYRNGARKGCYHLSQLHRQHSTETLISYIMVFVAVAGSMFTCTLCVCVCHSLSS</sequence>
<comment type="caution">
    <text evidence="2">The sequence shown here is derived from an EMBL/GenBank/DDBJ whole genome shotgun (WGS) entry which is preliminary data.</text>
</comment>
<dbReference type="AlphaFoldDB" id="A0A7J7K397"/>
<evidence type="ECO:0000256" key="1">
    <source>
        <dbReference type="SAM" id="Phobius"/>
    </source>
</evidence>
<evidence type="ECO:0000313" key="2">
    <source>
        <dbReference type="EMBL" id="KAF6032046.1"/>
    </source>
</evidence>
<gene>
    <name evidence="2" type="ORF">EB796_009650</name>
</gene>
<dbReference type="OrthoDB" id="1053771at2759"/>
<dbReference type="EMBL" id="VXIV02001538">
    <property type="protein sequence ID" value="KAF6032046.1"/>
    <property type="molecule type" value="Genomic_DNA"/>
</dbReference>
<keyword evidence="1" id="KW-0812">Transmembrane</keyword>
<dbReference type="Proteomes" id="UP000593567">
    <property type="component" value="Unassembled WGS sequence"/>
</dbReference>
<protein>
    <submittedName>
        <fullName evidence="2">Uncharacterized protein</fullName>
    </submittedName>
</protein>
<feature type="transmembrane region" description="Helical" evidence="1">
    <location>
        <begin position="129"/>
        <end position="157"/>
    </location>
</feature>
<reference evidence="2" key="1">
    <citation type="submission" date="2020-06" db="EMBL/GenBank/DDBJ databases">
        <title>Draft genome of Bugula neritina, a colonial animal packing powerful symbionts and potential medicines.</title>
        <authorList>
            <person name="Rayko M."/>
        </authorList>
    </citation>
    <scope>NUCLEOTIDE SEQUENCE [LARGE SCALE GENOMIC DNA]</scope>
    <source>
        <strain evidence="2">Kwan_BN1</strain>
    </source>
</reference>
<keyword evidence="1" id="KW-0472">Membrane</keyword>
<keyword evidence="3" id="KW-1185">Reference proteome</keyword>
<organism evidence="2 3">
    <name type="scientific">Bugula neritina</name>
    <name type="common">Brown bryozoan</name>
    <name type="synonym">Sertularia neritina</name>
    <dbReference type="NCBI Taxonomy" id="10212"/>
    <lineage>
        <taxon>Eukaryota</taxon>
        <taxon>Metazoa</taxon>
        <taxon>Spiralia</taxon>
        <taxon>Lophotrochozoa</taxon>
        <taxon>Bryozoa</taxon>
        <taxon>Gymnolaemata</taxon>
        <taxon>Cheilostomatida</taxon>
        <taxon>Flustrina</taxon>
        <taxon>Buguloidea</taxon>
        <taxon>Bugulidae</taxon>
        <taxon>Bugula</taxon>
    </lineage>
</organism>
<proteinExistence type="predicted"/>
<dbReference type="Gene3D" id="3.20.20.210">
    <property type="match status" value="1"/>
</dbReference>
<name>A0A7J7K397_BUGNE</name>
<dbReference type="InterPro" id="IPR038071">
    <property type="entry name" value="UROD/MetE-like_sf"/>
</dbReference>
<keyword evidence="1" id="KW-1133">Transmembrane helix</keyword>
<dbReference type="SUPFAM" id="SSF51726">
    <property type="entry name" value="UROD/MetE-like"/>
    <property type="match status" value="1"/>
</dbReference>